<dbReference type="OrthoDB" id="2292483at2"/>
<dbReference type="RefSeq" id="WP_057821470.1">
    <property type="nucleotide sequence ID" value="NZ_AZEC01000011.1"/>
</dbReference>
<dbReference type="PATRIC" id="fig|1423792.3.peg.667"/>
<evidence type="ECO:0000313" key="1">
    <source>
        <dbReference type="EMBL" id="KRL11729.1"/>
    </source>
</evidence>
<dbReference type="Proteomes" id="UP000051330">
    <property type="component" value="Unassembled WGS sequence"/>
</dbReference>
<dbReference type="AlphaFoldDB" id="A0A0R1MUQ5"/>
<accession>A0A0R1MUQ5</accession>
<evidence type="ECO:0008006" key="3">
    <source>
        <dbReference type="Google" id="ProtNLM"/>
    </source>
</evidence>
<protein>
    <recommendedName>
        <fullName evidence="3">Tail component protein</fullName>
    </recommendedName>
</protein>
<organism evidence="1 2">
    <name type="scientific">Schleiferilactobacillus perolens DSM 12744</name>
    <dbReference type="NCBI Taxonomy" id="1423792"/>
    <lineage>
        <taxon>Bacteria</taxon>
        <taxon>Bacillati</taxon>
        <taxon>Bacillota</taxon>
        <taxon>Bacilli</taxon>
        <taxon>Lactobacillales</taxon>
        <taxon>Lactobacillaceae</taxon>
        <taxon>Schleiferilactobacillus</taxon>
    </lineage>
</organism>
<keyword evidence="2" id="KW-1185">Reference proteome</keyword>
<dbReference type="Pfam" id="PF05657">
    <property type="entry name" value="DUF806"/>
    <property type="match status" value="1"/>
</dbReference>
<dbReference type="InterPro" id="IPR008524">
    <property type="entry name" value="DUF806"/>
</dbReference>
<gene>
    <name evidence="1" type="ORF">FD09_GL000654</name>
</gene>
<name>A0A0R1MUQ5_9LACO</name>
<sequence length="127" mass="14232">MSAVDDAVSILSQANISGIDAIEGNNLPQELVDSKDKTVVLISDAANDPASFGNDDFWALNQEVEVQIWYSQHLETDPEDIEVSLMKAFVHQNWQVAAVRQRTLGPDTQQLSNTFYFSRTKILKETF</sequence>
<evidence type="ECO:0000313" key="2">
    <source>
        <dbReference type="Proteomes" id="UP000051330"/>
    </source>
</evidence>
<comment type="caution">
    <text evidence="1">The sequence shown here is derived from an EMBL/GenBank/DDBJ whole genome shotgun (WGS) entry which is preliminary data.</text>
</comment>
<reference evidence="1 2" key="1">
    <citation type="journal article" date="2015" name="Genome Announc.">
        <title>Expanding the biotechnology potential of lactobacilli through comparative genomics of 213 strains and associated genera.</title>
        <authorList>
            <person name="Sun Z."/>
            <person name="Harris H.M."/>
            <person name="McCann A."/>
            <person name="Guo C."/>
            <person name="Argimon S."/>
            <person name="Zhang W."/>
            <person name="Yang X."/>
            <person name="Jeffery I.B."/>
            <person name="Cooney J.C."/>
            <person name="Kagawa T.F."/>
            <person name="Liu W."/>
            <person name="Song Y."/>
            <person name="Salvetti E."/>
            <person name="Wrobel A."/>
            <person name="Rasinkangas P."/>
            <person name="Parkhill J."/>
            <person name="Rea M.C."/>
            <person name="O'Sullivan O."/>
            <person name="Ritari J."/>
            <person name="Douillard F.P."/>
            <person name="Paul Ross R."/>
            <person name="Yang R."/>
            <person name="Briner A.E."/>
            <person name="Felis G.E."/>
            <person name="de Vos W.M."/>
            <person name="Barrangou R."/>
            <person name="Klaenhammer T.R."/>
            <person name="Caufield P.W."/>
            <person name="Cui Y."/>
            <person name="Zhang H."/>
            <person name="O'Toole P.W."/>
        </authorList>
    </citation>
    <scope>NUCLEOTIDE SEQUENCE [LARGE SCALE GENOMIC DNA]</scope>
    <source>
        <strain evidence="1 2">DSM 12744</strain>
    </source>
</reference>
<dbReference type="EMBL" id="AZEC01000011">
    <property type="protein sequence ID" value="KRL11729.1"/>
    <property type="molecule type" value="Genomic_DNA"/>
</dbReference>
<proteinExistence type="predicted"/>
<dbReference type="STRING" id="1423792.FD09_GL000654"/>